<keyword evidence="4" id="KW-0378">Hydrolase</keyword>
<dbReference type="InterPro" id="IPR002125">
    <property type="entry name" value="CMP_dCMP_dom"/>
</dbReference>
<keyword evidence="7" id="KW-1185">Reference proteome</keyword>
<dbReference type="GeneID" id="107115394"/>
<evidence type="ECO:0000256" key="5">
    <source>
        <dbReference type="ARBA" id="ARBA00022833"/>
    </source>
</evidence>
<name>A0ABM1KFT9_GEKJA</name>
<dbReference type="Pfam" id="PF18750">
    <property type="entry name" value="SNAD4"/>
    <property type="match status" value="2"/>
</dbReference>
<dbReference type="InterPro" id="IPR016193">
    <property type="entry name" value="Cytidine_deaminase-like"/>
</dbReference>
<comment type="cofactor">
    <cofactor evidence="1">
        <name>Zn(2+)</name>
        <dbReference type="ChEBI" id="CHEBI:29105"/>
    </cofactor>
</comment>
<reference evidence="8" key="1">
    <citation type="submission" date="2025-08" db="UniProtKB">
        <authorList>
            <consortium name="RefSeq"/>
        </authorList>
    </citation>
    <scope>IDENTIFICATION</scope>
</reference>
<sequence>MEPQLQEERGQAGGNHQRWRIESETFQRNYTPTEPPEVTHLLYVIHWDGSRKTWKQWCTNNFAQHAEINFLENACEVINRQRTKPCSVTWFLSWSPCGRCSHSIIQFLEEHPNITLDIRFSQLFRYSDWRNQNGLRALANHGVKISVMQLPDYAYCWRTFVLHQRRNRNYWPLNFIPLIRYYSQQLYSILEALYRAALINSSILFLTGQLAKDTDKRWRIEPDDFEKNYTPESRPHVTYLLYEIHWGKSLRTWKNWCKNDVNRHAEINFFETACEEIKRRTKPCYVTWFLSWSPCHNCSKSIIEFLGKHPNVTLDIRVSRLFRDWDENKTELRALAGHRGIHLSIMHPGDYSYCWKTFVAHQKNQGSSEEPKDYMHFFTKIHDWNAELCSVLKKHQHITASNLTVAGQLNRTQPASMAFWFPRN</sequence>
<accession>A0ABM1KFT9</accession>
<keyword evidence="5" id="KW-0862">Zinc</keyword>
<dbReference type="SUPFAM" id="SSF53927">
    <property type="entry name" value="Cytidine deaminase-like"/>
    <property type="match status" value="2"/>
</dbReference>
<proteinExistence type="inferred from homology"/>
<dbReference type="RefSeq" id="XP_015272576.1">
    <property type="nucleotide sequence ID" value="XM_015417090.1"/>
</dbReference>
<evidence type="ECO:0000259" key="6">
    <source>
        <dbReference type="PROSITE" id="PS51747"/>
    </source>
</evidence>
<dbReference type="InterPro" id="IPR016192">
    <property type="entry name" value="APOBEC/CMP_deaminase_Zn-bd"/>
</dbReference>
<evidence type="ECO:0000256" key="4">
    <source>
        <dbReference type="ARBA" id="ARBA00022801"/>
    </source>
</evidence>
<feature type="domain" description="CMP/dCMP-type deaminase" evidence="6">
    <location>
        <begin position="212"/>
        <end position="336"/>
    </location>
</feature>
<comment type="similarity">
    <text evidence="2">Belongs to the cytidine and deoxycytidylate deaminase family.</text>
</comment>
<protein>
    <submittedName>
        <fullName evidence="8">DNA dC-&gt;dU-editing enzyme APOBEC-3G-like</fullName>
    </submittedName>
</protein>
<evidence type="ECO:0000256" key="2">
    <source>
        <dbReference type="ARBA" id="ARBA00006576"/>
    </source>
</evidence>
<gene>
    <name evidence="8" type="primary">LOC107115394</name>
</gene>
<feature type="domain" description="CMP/dCMP-type deaminase" evidence="6">
    <location>
        <begin position="13"/>
        <end position="138"/>
    </location>
</feature>
<evidence type="ECO:0000256" key="3">
    <source>
        <dbReference type="ARBA" id="ARBA00022723"/>
    </source>
</evidence>
<evidence type="ECO:0000313" key="8">
    <source>
        <dbReference type="RefSeq" id="XP_015272576.1"/>
    </source>
</evidence>
<evidence type="ECO:0000256" key="1">
    <source>
        <dbReference type="ARBA" id="ARBA00001947"/>
    </source>
</evidence>
<dbReference type="InterPro" id="IPR050610">
    <property type="entry name" value="APOBEC_Cyt_Deaminase"/>
</dbReference>
<evidence type="ECO:0000313" key="7">
    <source>
        <dbReference type="Proteomes" id="UP000694871"/>
    </source>
</evidence>
<dbReference type="PROSITE" id="PS51747">
    <property type="entry name" value="CYT_DCMP_DEAMINASES_2"/>
    <property type="match status" value="2"/>
</dbReference>
<organism evidence="7 8">
    <name type="scientific">Gekko japonicus</name>
    <name type="common">Schlegel's Japanese gecko</name>
    <dbReference type="NCBI Taxonomy" id="146911"/>
    <lineage>
        <taxon>Eukaryota</taxon>
        <taxon>Metazoa</taxon>
        <taxon>Chordata</taxon>
        <taxon>Craniata</taxon>
        <taxon>Vertebrata</taxon>
        <taxon>Euteleostomi</taxon>
        <taxon>Lepidosauria</taxon>
        <taxon>Squamata</taxon>
        <taxon>Bifurcata</taxon>
        <taxon>Gekkota</taxon>
        <taxon>Gekkonidae</taxon>
        <taxon>Gekkoninae</taxon>
        <taxon>Gekko</taxon>
    </lineage>
</organism>
<keyword evidence="3" id="KW-0479">Metal-binding</keyword>
<dbReference type="PROSITE" id="PS00903">
    <property type="entry name" value="CYT_DCMP_DEAMINASES_1"/>
    <property type="match status" value="1"/>
</dbReference>
<dbReference type="PANTHER" id="PTHR13857:SF26">
    <property type="entry name" value="C-U-EDITING ENZYME APOBEC-1"/>
    <property type="match status" value="1"/>
</dbReference>
<dbReference type="Gene3D" id="3.40.140.10">
    <property type="entry name" value="Cytidine Deaminase, domain 2"/>
    <property type="match status" value="2"/>
</dbReference>
<dbReference type="Proteomes" id="UP000694871">
    <property type="component" value="Unplaced"/>
</dbReference>
<dbReference type="PANTHER" id="PTHR13857">
    <property type="entry name" value="MRNA EDITING ENZYME"/>
    <property type="match status" value="1"/>
</dbReference>